<dbReference type="PANTHER" id="PTHR23017:SF3">
    <property type="entry name" value="G-PROTEIN COUPLED RECEPTORS FAMILY 1 PROFILE DOMAIN-CONTAINING PROTEIN"/>
    <property type="match status" value="1"/>
</dbReference>
<reference evidence="8" key="1">
    <citation type="submission" date="2013-10" db="EMBL/GenBank/DDBJ databases">
        <title>Genome sequencing of Onchocerca volvulus.</title>
        <authorList>
            <person name="Cotton J."/>
            <person name="Tsai J."/>
            <person name="Stanley E."/>
            <person name="Tracey A."/>
            <person name="Holroyd N."/>
            <person name="Lustigman S."/>
            <person name="Berriman M."/>
        </authorList>
    </citation>
    <scope>NUCLEOTIDE SEQUENCE</scope>
</reference>
<evidence type="ECO:0000256" key="3">
    <source>
        <dbReference type="ARBA" id="ARBA00022989"/>
    </source>
</evidence>
<evidence type="ECO:0000256" key="5">
    <source>
        <dbReference type="SAM" id="Phobius"/>
    </source>
</evidence>
<dbReference type="OMA" id="RIRIVVM"/>
<dbReference type="Pfam" id="PF10328">
    <property type="entry name" value="7TM_GPCR_Srx"/>
    <property type="match status" value="1"/>
</dbReference>
<evidence type="ECO:0000259" key="6">
    <source>
        <dbReference type="PROSITE" id="PS50262"/>
    </source>
</evidence>
<keyword evidence="3 5" id="KW-1133">Transmembrane helix</keyword>
<protein>
    <submittedName>
        <fullName evidence="7">G_PROTEIN_RECEP_F1_2 domain-containing protein</fullName>
    </submittedName>
</protein>
<evidence type="ECO:0000256" key="2">
    <source>
        <dbReference type="ARBA" id="ARBA00022692"/>
    </source>
</evidence>
<keyword evidence="2 5" id="KW-0812">Transmembrane</keyword>
<dbReference type="EnsemblMetazoa" id="OVOC12511.1">
    <property type="protein sequence ID" value="OVOC12511.1"/>
    <property type="gene ID" value="WBGene00249320"/>
</dbReference>
<keyword evidence="4 5" id="KW-0472">Membrane</keyword>
<feature type="transmembrane region" description="Helical" evidence="5">
    <location>
        <begin position="44"/>
        <end position="63"/>
    </location>
</feature>
<dbReference type="PANTHER" id="PTHR23017">
    <property type="entry name" value="SERPENTINE RECEPTOR, CLASS X"/>
    <property type="match status" value="1"/>
</dbReference>
<dbReference type="PROSITE" id="PS50262">
    <property type="entry name" value="G_PROTEIN_RECEP_F1_2"/>
    <property type="match status" value="1"/>
</dbReference>
<feature type="transmembrane region" description="Helical" evidence="5">
    <location>
        <begin position="255"/>
        <end position="278"/>
    </location>
</feature>
<keyword evidence="8" id="KW-1185">Reference proteome</keyword>
<evidence type="ECO:0000313" key="7">
    <source>
        <dbReference type="EnsemblMetazoa" id="OVOC12511.1"/>
    </source>
</evidence>
<evidence type="ECO:0000256" key="4">
    <source>
        <dbReference type="ARBA" id="ARBA00023136"/>
    </source>
</evidence>
<feature type="transmembrane region" description="Helical" evidence="5">
    <location>
        <begin position="83"/>
        <end position="108"/>
    </location>
</feature>
<sequence length="306" mass="34865">MEENNDYEDNIALACIATTSIFGLISNGFALYMTRSISRFRNAFGILCSSFLICNLQAIFVLFTWSTIVITVKSPLLSSSELFLARLIGVFVNGGWFGALFVHFFVALNRLCAVVYPMKYKKLWSEAKALVTGIFSWALGMTVCMIHLYKDCSLLFDGKTYDFYYQNSFYGTICSYSDSGLAVITIIAMTFFDVVTLAKILAHRRIMPGRSATSSSVRNEREILFFKQSCLLNFIFFICFAILAGHEFLLTNKWLIFAASTITWFMMQSLDGLIFLIFNFKIFWKTICVVSAVPTTRNRRLTIQKF</sequence>
<organism evidence="7 8">
    <name type="scientific">Onchocerca volvulus</name>
    <dbReference type="NCBI Taxonomy" id="6282"/>
    <lineage>
        <taxon>Eukaryota</taxon>
        <taxon>Metazoa</taxon>
        <taxon>Ecdysozoa</taxon>
        <taxon>Nematoda</taxon>
        <taxon>Chromadorea</taxon>
        <taxon>Rhabditida</taxon>
        <taxon>Spirurina</taxon>
        <taxon>Spiruromorpha</taxon>
        <taxon>Filarioidea</taxon>
        <taxon>Onchocercidae</taxon>
        <taxon>Onchocerca</taxon>
    </lineage>
</organism>
<dbReference type="Proteomes" id="UP000024404">
    <property type="component" value="Unassembled WGS sequence"/>
</dbReference>
<feature type="transmembrane region" description="Helical" evidence="5">
    <location>
        <begin position="129"/>
        <end position="149"/>
    </location>
</feature>
<accession>A0A2K6VND2</accession>
<feature type="transmembrane region" description="Helical" evidence="5">
    <location>
        <begin position="223"/>
        <end position="243"/>
    </location>
</feature>
<feature type="transmembrane region" description="Helical" evidence="5">
    <location>
        <begin position="180"/>
        <end position="202"/>
    </location>
</feature>
<reference evidence="7" key="2">
    <citation type="submission" date="2018-02" db="UniProtKB">
        <authorList>
            <consortium name="EnsemblMetazoa"/>
        </authorList>
    </citation>
    <scope>IDENTIFICATION</scope>
</reference>
<feature type="transmembrane region" description="Helical" evidence="5">
    <location>
        <begin position="12"/>
        <end position="32"/>
    </location>
</feature>
<dbReference type="CDD" id="cd00637">
    <property type="entry name" value="7tm_classA_rhodopsin-like"/>
    <property type="match status" value="1"/>
</dbReference>
<dbReference type="EnsemblMetazoa" id="OVOC12511.2">
    <property type="protein sequence ID" value="OVOC12511.2"/>
    <property type="gene ID" value="WBGene00249320"/>
</dbReference>
<comment type="subcellular location">
    <subcellularLocation>
        <location evidence="1">Membrane</location>
    </subcellularLocation>
</comment>
<evidence type="ECO:0000313" key="8">
    <source>
        <dbReference type="Proteomes" id="UP000024404"/>
    </source>
</evidence>
<dbReference type="SUPFAM" id="SSF81321">
    <property type="entry name" value="Family A G protein-coupled receptor-like"/>
    <property type="match status" value="1"/>
</dbReference>
<name>A0A2K6VND2_ONCVO</name>
<proteinExistence type="predicted"/>
<dbReference type="AlphaFoldDB" id="A0A2K6VND2"/>
<dbReference type="InterPro" id="IPR017452">
    <property type="entry name" value="GPCR_Rhodpsn_7TM"/>
</dbReference>
<dbReference type="EMBL" id="CMVM020000502">
    <property type="status" value="NOT_ANNOTATED_CDS"/>
    <property type="molecule type" value="Genomic_DNA"/>
</dbReference>
<dbReference type="GO" id="GO:0016020">
    <property type="term" value="C:membrane"/>
    <property type="evidence" value="ECO:0007669"/>
    <property type="project" value="UniProtKB-SubCell"/>
</dbReference>
<dbReference type="Gene3D" id="1.20.1070.10">
    <property type="entry name" value="Rhodopsin 7-helix transmembrane proteins"/>
    <property type="match status" value="1"/>
</dbReference>
<feature type="domain" description="G-protein coupled receptors family 1 profile" evidence="6">
    <location>
        <begin position="26"/>
        <end position="240"/>
    </location>
</feature>
<dbReference type="InterPro" id="IPR019430">
    <property type="entry name" value="7TM_GPCR_serpentine_rcpt_Srx"/>
</dbReference>
<evidence type="ECO:0000256" key="1">
    <source>
        <dbReference type="ARBA" id="ARBA00004370"/>
    </source>
</evidence>